<reference evidence="5" key="1">
    <citation type="submission" date="2006-10" db="EMBL/GenBank/DDBJ databases">
        <authorList>
            <person name="Amadeo P."/>
            <person name="Zhao Q."/>
            <person name="Wortman J."/>
            <person name="Fraser-Liggett C."/>
            <person name="Carlton J."/>
        </authorList>
    </citation>
    <scope>NUCLEOTIDE SEQUENCE</scope>
    <source>
        <strain evidence="5">G3</strain>
    </source>
</reference>
<dbReference type="SMART" id="SM00360">
    <property type="entry name" value="RRM"/>
    <property type="match status" value="2"/>
</dbReference>
<evidence type="ECO:0000313" key="6">
    <source>
        <dbReference type="Proteomes" id="UP000001542"/>
    </source>
</evidence>
<dbReference type="SMR" id="A2E015"/>
<feature type="compositionally biased region" description="Polar residues" evidence="3">
    <location>
        <begin position="231"/>
        <end position="242"/>
    </location>
</feature>
<dbReference type="Pfam" id="PF00076">
    <property type="entry name" value="RRM_1"/>
    <property type="match status" value="1"/>
</dbReference>
<reference evidence="5" key="2">
    <citation type="journal article" date="2007" name="Science">
        <title>Draft genome sequence of the sexually transmitted pathogen Trichomonas vaginalis.</title>
        <authorList>
            <person name="Carlton J.M."/>
            <person name="Hirt R.P."/>
            <person name="Silva J.C."/>
            <person name="Delcher A.L."/>
            <person name="Schatz M."/>
            <person name="Zhao Q."/>
            <person name="Wortman J.R."/>
            <person name="Bidwell S.L."/>
            <person name="Alsmark U.C.M."/>
            <person name="Besteiro S."/>
            <person name="Sicheritz-Ponten T."/>
            <person name="Noel C.J."/>
            <person name="Dacks J.B."/>
            <person name="Foster P.G."/>
            <person name="Simillion C."/>
            <person name="Van de Peer Y."/>
            <person name="Miranda-Saavedra D."/>
            <person name="Barton G.J."/>
            <person name="Westrop G.D."/>
            <person name="Mueller S."/>
            <person name="Dessi D."/>
            <person name="Fiori P.L."/>
            <person name="Ren Q."/>
            <person name="Paulsen I."/>
            <person name="Zhang H."/>
            <person name="Bastida-Corcuera F.D."/>
            <person name="Simoes-Barbosa A."/>
            <person name="Brown M.T."/>
            <person name="Hayes R.D."/>
            <person name="Mukherjee M."/>
            <person name="Okumura C.Y."/>
            <person name="Schneider R."/>
            <person name="Smith A.J."/>
            <person name="Vanacova S."/>
            <person name="Villalvazo M."/>
            <person name="Haas B.J."/>
            <person name="Pertea M."/>
            <person name="Feldblyum T.V."/>
            <person name="Utterback T.R."/>
            <person name="Shu C.L."/>
            <person name="Osoegawa K."/>
            <person name="de Jong P.J."/>
            <person name="Hrdy I."/>
            <person name="Horvathova L."/>
            <person name="Zubacova Z."/>
            <person name="Dolezal P."/>
            <person name="Malik S.B."/>
            <person name="Logsdon J.M. Jr."/>
            <person name="Henze K."/>
            <person name="Gupta A."/>
            <person name="Wang C.C."/>
            <person name="Dunne R.L."/>
            <person name="Upcroft J.A."/>
            <person name="Upcroft P."/>
            <person name="White O."/>
            <person name="Salzberg S.L."/>
            <person name="Tang P."/>
            <person name="Chiu C.-H."/>
            <person name="Lee Y.-S."/>
            <person name="Embley T.M."/>
            <person name="Coombs G.H."/>
            <person name="Mottram J.C."/>
            <person name="Tachezy J."/>
            <person name="Fraser-Liggett C.M."/>
            <person name="Johnson P.J."/>
        </authorList>
    </citation>
    <scope>NUCLEOTIDE SEQUENCE [LARGE SCALE GENOMIC DNA]</scope>
    <source>
        <strain evidence="5">G3</strain>
    </source>
</reference>
<dbReference type="InterPro" id="IPR012677">
    <property type="entry name" value="Nucleotide-bd_a/b_plait_sf"/>
</dbReference>
<organism evidence="5 6">
    <name type="scientific">Trichomonas vaginalis (strain ATCC PRA-98 / G3)</name>
    <dbReference type="NCBI Taxonomy" id="412133"/>
    <lineage>
        <taxon>Eukaryota</taxon>
        <taxon>Metamonada</taxon>
        <taxon>Parabasalia</taxon>
        <taxon>Trichomonadida</taxon>
        <taxon>Trichomonadidae</taxon>
        <taxon>Trichomonas</taxon>
    </lineage>
</organism>
<dbReference type="InterPro" id="IPR000504">
    <property type="entry name" value="RRM_dom"/>
</dbReference>
<accession>A2E015</accession>
<protein>
    <recommendedName>
        <fullName evidence="4">RRM domain-containing protein</fullName>
    </recommendedName>
</protein>
<evidence type="ECO:0000259" key="4">
    <source>
        <dbReference type="PROSITE" id="PS50102"/>
    </source>
</evidence>
<dbReference type="Proteomes" id="UP000001542">
    <property type="component" value="Unassembled WGS sequence"/>
</dbReference>
<keyword evidence="1 2" id="KW-0694">RNA-binding</keyword>
<feature type="region of interest" description="Disordered" evidence="3">
    <location>
        <begin position="225"/>
        <end position="251"/>
    </location>
</feature>
<evidence type="ECO:0000256" key="3">
    <source>
        <dbReference type="SAM" id="MobiDB-lite"/>
    </source>
</evidence>
<evidence type="ECO:0000256" key="2">
    <source>
        <dbReference type="PROSITE-ProRule" id="PRU00176"/>
    </source>
</evidence>
<dbReference type="eggNOG" id="KOG0123">
    <property type="taxonomic scope" value="Eukaryota"/>
</dbReference>
<dbReference type="InParanoid" id="A2E015"/>
<dbReference type="OrthoDB" id="5970at2759"/>
<dbReference type="Gene3D" id="3.30.70.330">
    <property type="match status" value="2"/>
</dbReference>
<feature type="domain" description="RRM" evidence="4">
    <location>
        <begin position="91"/>
        <end position="167"/>
    </location>
</feature>
<dbReference type="AlphaFoldDB" id="A2E015"/>
<evidence type="ECO:0000256" key="1">
    <source>
        <dbReference type="ARBA" id="ARBA00022884"/>
    </source>
</evidence>
<gene>
    <name evidence="5" type="ORF">TVAG_478990</name>
</gene>
<dbReference type="VEuPathDB" id="TrichDB:TVAG_478990"/>
<dbReference type="RefSeq" id="XP_001326297.1">
    <property type="nucleotide sequence ID" value="XM_001326262.1"/>
</dbReference>
<dbReference type="InterPro" id="IPR050502">
    <property type="entry name" value="Euk_RNA-bind_prot"/>
</dbReference>
<dbReference type="STRING" id="5722.A2E015"/>
<dbReference type="GO" id="GO:0003723">
    <property type="term" value="F:RNA binding"/>
    <property type="evidence" value="ECO:0000318"/>
    <property type="project" value="GO_Central"/>
</dbReference>
<proteinExistence type="predicted"/>
<dbReference type="KEGG" id="tva:4772062"/>
<evidence type="ECO:0000313" key="5">
    <source>
        <dbReference type="EMBL" id="EAY14074.1"/>
    </source>
</evidence>
<name>A2E015_TRIV3</name>
<dbReference type="PROSITE" id="PS50102">
    <property type="entry name" value="RRM"/>
    <property type="match status" value="1"/>
</dbReference>
<dbReference type="SUPFAM" id="SSF54928">
    <property type="entry name" value="RNA-binding domain, RBD"/>
    <property type="match status" value="1"/>
</dbReference>
<dbReference type="CDD" id="cd00590">
    <property type="entry name" value="RRM_SF"/>
    <property type="match status" value="1"/>
</dbReference>
<dbReference type="PANTHER" id="PTHR48025:SF1">
    <property type="entry name" value="RRM DOMAIN-CONTAINING PROTEIN"/>
    <property type="match status" value="1"/>
</dbReference>
<dbReference type="VEuPathDB" id="TrichDB:TVAGG3_0535820"/>
<dbReference type="GO" id="GO:1990904">
    <property type="term" value="C:ribonucleoprotein complex"/>
    <property type="evidence" value="ECO:0000318"/>
    <property type="project" value="GO_Central"/>
</dbReference>
<dbReference type="InterPro" id="IPR035979">
    <property type="entry name" value="RBD_domain_sf"/>
</dbReference>
<sequence length="251" mass="27928">MNSRKFTQGFLLIVRDLPIGIDPNYLGSYLNQAGTVLECRVEGTIGFVLVESENSANLIIARLNYSKFNNIPIRIIKYDDTTRRIVADGIGVVIVRGLGQSADISEVHKFFSRVGEVISVQIPRTDWGSLGFAFVQYRDNKTAQKASIELSGFRVDGNPITVNLIKKNGVIVKTNTGGDIKVQQPSRAPIAAHVGDKQQYYNQHRYNTPKVAVHQKDIQIDVSLPKKQHPSGPQISITQSSDTNRRLDIRI</sequence>
<dbReference type="PANTHER" id="PTHR48025">
    <property type="entry name" value="OS02G0815200 PROTEIN"/>
    <property type="match status" value="1"/>
</dbReference>
<dbReference type="EMBL" id="DS113276">
    <property type="protein sequence ID" value="EAY14074.1"/>
    <property type="molecule type" value="Genomic_DNA"/>
</dbReference>
<keyword evidence="6" id="KW-1185">Reference proteome</keyword>